<proteinExistence type="predicted"/>
<dbReference type="eggNOG" id="ENOG5032T0V">
    <property type="taxonomic scope" value="Bacteria"/>
</dbReference>
<evidence type="ECO:0000256" key="1">
    <source>
        <dbReference type="SAM" id="Phobius"/>
    </source>
</evidence>
<feature type="transmembrane region" description="Helical" evidence="1">
    <location>
        <begin position="213"/>
        <end position="235"/>
    </location>
</feature>
<keyword evidence="1" id="KW-0472">Membrane</keyword>
<accession>E3HY44</accession>
<feature type="transmembrane region" description="Helical" evidence="1">
    <location>
        <begin position="39"/>
        <end position="58"/>
    </location>
</feature>
<keyword evidence="1" id="KW-0812">Transmembrane</keyword>
<feature type="transmembrane region" description="Helical" evidence="1">
    <location>
        <begin position="120"/>
        <end position="136"/>
    </location>
</feature>
<dbReference type="RefSeq" id="WP_013397186.1">
    <property type="nucleotide sequence ID" value="NC_014642.1"/>
</dbReference>
<evidence type="ECO:0000313" key="2">
    <source>
        <dbReference type="EMBL" id="ADP19998.1"/>
    </source>
</evidence>
<feature type="transmembrane region" description="Helical" evidence="1">
    <location>
        <begin position="97"/>
        <end position="114"/>
    </location>
</feature>
<reference evidence="3" key="1">
    <citation type="journal article" date="2011" name="J. Bacteriol.">
        <title>Complete genome sequence of the haloaromatic acid-degrading bacterium Achromobacter xylosoxidans A8.</title>
        <authorList>
            <person name="Strnad H."/>
            <person name="Ridl J."/>
            <person name="Paces J."/>
            <person name="Kolar M."/>
            <person name="Vlcek C."/>
            <person name="Paces V."/>
        </authorList>
    </citation>
    <scope>NUCLEOTIDE SEQUENCE [LARGE SCALE GENOMIC DNA]</scope>
    <source>
        <strain evidence="3">A8</strain>
        <plasmid evidence="3">pA82</plasmid>
    </source>
</reference>
<dbReference type="EMBL" id="CP002289">
    <property type="protein sequence ID" value="ADP19998.1"/>
    <property type="molecule type" value="Genomic_DNA"/>
</dbReference>
<feature type="transmembrane region" description="Helical" evidence="1">
    <location>
        <begin position="182"/>
        <end position="201"/>
    </location>
</feature>
<dbReference type="KEGG" id="axy:AXYL_06714"/>
<feature type="transmembrane region" description="Helical" evidence="1">
    <location>
        <begin position="241"/>
        <end position="261"/>
    </location>
</feature>
<keyword evidence="1" id="KW-1133">Transmembrane helix</keyword>
<dbReference type="OrthoDB" id="8681974at2"/>
<feature type="transmembrane region" description="Helical" evidence="1">
    <location>
        <begin position="157"/>
        <end position="176"/>
    </location>
</feature>
<keyword evidence="2" id="KW-0614">Plasmid</keyword>
<dbReference type="AlphaFoldDB" id="E3HY44"/>
<feature type="transmembrane region" description="Helical" evidence="1">
    <location>
        <begin position="70"/>
        <end position="90"/>
    </location>
</feature>
<feature type="transmembrane region" description="Helical" evidence="1">
    <location>
        <begin position="15"/>
        <end position="32"/>
    </location>
</feature>
<organism evidence="2 3">
    <name type="scientific">Achromobacter xylosoxidans (strain A8)</name>
    <dbReference type="NCBI Taxonomy" id="762376"/>
    <lineage>
        <taxon>Bacteria</taxon>
        <taxon>Pseudomonadati</taxon>
        <taxon>Pseudomonadota</taxon>
        <taxon>Betaproteobacteria</taxon>
        <taxon>Burkholderiales</taxon>
        <taxon>Alcaligenaceae</taxon>
        <taxon>Achromobacter</taxon>
    </lineage>
</organism>
<sequence>MLSSLISDLSIAQPLARMAATAFVVVGVAMTVGRFGPVIGGALAGLPIVLGPGFLFLLMQAPPGFASNAAIYSLFSLSATQIFLLAYIIAAERAGPLVSLLGAVAAWGAATALFRLLPPQALVGIALFAVVTAITRKRGATFVRGTIKRARADNIGLLLLRGILAGLLVAGVTAAANQLGATASGLLLAFPIGYTVLSITIHEEFGAQAATATLHSAIFGTISLAGFCAVLAIAIPNMPVAWAFVFAVAVSLVITVALILISRFARNAS</sequence>
<name>E3HY44_ACHXA</name>
<protein>
    <submittedName>
        <fullName evidence="2">Putative membrane protein 91</fullName>
    </submittedName>
</protein>
<dbReference type="Proteomes" id="UP000006876">
    <property type="component" value="Plasmid pA82"/>
</dbReference>
<gene>
    <name evidence="2" type="ordered locus">AXYL_06714</name>
</gene>
<geneLocation type="plasmid" evidence="2 3">
    <name>pA82</name>
</geneLocation>
<evidence type="ECO:0000313" key="3">
    <source>
        <dbReference type="Proteomes" id="UP000006876"/>
    </source>
</evidence>
<dbReference type="HOGENOM" id="CLU_090245_0_0_4"/>